<keyword evidence="2 7" id="KW-0813">Transport</keyword>
<keyword evidence="6 7" id="KW-0472">Membrane</keyword>
<evidence type="ECO:0000256" key="2">
    <source>
        <dbReference type="ARBA" id="ARBA00022448"/>
    </source>
</evidence>
<evidence type="ECO:0000313" key="9">
    <source>
        <dbReference type="EMBL" id="GHO50969.1"/>
    </source>
</evidence>
<dbReference type="InterPro" id="IPR051393">
    <property type="entry name" value="ABC_transporter_permease"/>
</dbReference>
<name>A0A8J3I7H5_9CHLR</name>
<evidence type="ECO:0000256" key="6">
    <source>
        <dbReference type="ARBA" id="ARBA00023136"/>
    </source>
</evidence>
<dbReference type="SUPFAM" id="SSF161098">
    <property type="entry name" value="MetI-like"/>
    <property type="match status" value="1"/>
</dbReference>
<dbReference type="Pfam" id="PF00528">
    <property type="entry name" value="BPD_transp_1"/>
    <property type="match status" value="1"/>
</dbReference>
<keyword evidence="5 7" id="KW-1133">Transmembrane helix</keyword>
<comment type="subcellular location">
    <subcellularLocation>
        <location evidence="1 7">Cell membrane</location>
        <topology evidence="1 7">Multi-pass membrane protein</topology>
    </subcellularLocation>
</comment>
<keyword evidence="10" id="KW-1185">Reference proteome</keyword>
<comment type="similarity">
    <text evidence="7">Belongs to the binding-protein-dependent transport system permease family.</text>
</comment>
<feature type="transmembrane region" description="Helical" evidence="7">
    <location>
        <begin position="97"/>
        <end position="119"/>
    </location>
</feature>
<feature type="transmembrane region" description="Helical" evidence="7">
    <location>
        <begin position="290"/>
        <end position="310"/>
    </location>
</feature>
<keyword evidence="3" id="KW-1003">Cell membrane</keyword>
<dbReference type="InterPro" id="IPR035906">
    <property type="entry name" value="MetI-like_sf"/>
</dbReference>
<protein>
    <submittedName>
        <fullName evidence="9">Sugar ABC transporter permease</fullName>
    </submittedName>
</protein>
<accession>A0A8J3I7H5</accession>
<evidence type="ECO:0000256" key="4">
    <source>
        <dbReference type="ARBA" id="ARBA00022692"/>
    </source>
</evidence>
<dbReference type="AlphaFoldDB" id="A0A8J3I7H5"/>
<dbReference type="PROSITE" id="PS50928">
    <property type="entry name" value="ABC_TM1"/>
    <property type="match status" value="1"/>
</dbReference>
<feature type="domain" description="ABC transmembrane type-1" evidence="8">
    <location>
        <begin position="93"/>
        <end position="306"/>
    </location>
</feature>
<dbReference type="GO" id="GO:0005886">
    <property type="term" value="C:plasma membrane"/>
    <property type="evidence" value="ECO:0007669"/>
    <property type="project" value="UniProtKB-SubCell"/>
</dbReference>
<feature type="transmembrane region" description="Helical" evidence="7">
    <location>
        <begin position="29"/>
        <end position="56"/>
    </location>
</feature>
<reference evidence="9" key="1">
    <citation type="submission" date="2020-10" db="EMBL/GenBank/DDBJ databases">
        <title>Taxonomic study of unclassified bacteria belonging to the class Ktedonobacteria.</title>
        <authorList>
            <person name="Yabe S."/>
            <person name="Wang C.M."/>
            <person name="Zheng Y."/>
            <person name="Sakai Y."/>
            <person name="Cavaletti L."/>
            <person name="Monciardini P."/>
            <person name="Donadio S."/>
        </authorList>
    </citation>
    <scope>NUCLEOTIDE SEQUENCE</scope>
    <source>
        <strain evidence="9">SOSP1-1</strain>
    </source>
</reference>
<dbReference type="RefSeq" id="WP_220199921.1">
    <property type="nucleotide sequence ID" value="NZ_BNJF01000010.1"/>
</dbReference>
<evidence type="ECO:0000256" key="3">
    <source>
        <dbReference type="ARBA" id="ARBA00022475"/>
    </source>
</evidence>
<proteinExistence type="inferred from homology"/>
<sequence>MSKAKTAFAASQANVTPRVSRWSHMRQNIAGWIFALPWGIIFLVFMAGPILASLILSFTDFSLGNLANPFDLHFIGFQNYIKLTHDATFLSAALNTVYFVVVGVPLDVAIALLVALGVNQGVGFVKSFFRVGYYLPVVTSIVAVAVVWRYLLDPDAGLINNLLHLVHVQGPNWLGDPTLAMPSIIAMAIWRNIGSGMIIFLAGLQDVDKSLYEAASIDGTNTFQRFRYITLPMIRPTMLFVVVMTSIGFLQVFAEPFVMTGGGPLNRTLTVSIYLYKQGFDFFNLGYASSIAYVMFVVIVIMAVIQFRLLRPQD</sequence>
<organism evidence="9 10">
    <name type="scientific">Ktedonospora formicarum</name>
    <dbReference type="NCBI Taxonomy" id="2778364"/>
    <lineage>
        <taxon>Bacteria</taxon>
        <taxon>Bacillati</taxon>
        <taxon>Chloroflexota</taxon>
        <taxon>Ktedonobacteria</taxon>
        <taxon>Ktedonobacterales</taxon>
        <taxon>Ktedonobacteraceae</taxon>
        <taxon>Ktedonospora</taxon>
    </lineage>
</organism>
<evidence type="ECO:0000256" key="7">
    <source>
        <dbReference type="RuleBase" id="RU363032"/>
    </source>
</evidence>
<keyword evidence="4 7" id="KW-0812">Transmembrane</keyword>
<comment type="caution">
    <text evidence="9">The sequence shown here is derived from an EMBL/GenBank/DDBJ whole genome shotgun (WGS) entry which is preliminary data.</text>
</comment>
<evidence type="ECO:0000256" key="5">
    <source>
        <dbReference type="ARBA" id="ARBA00022989"/>
    </source>
</evidence>
<feature type="transmembrane region" description="Helical" evidence="7">
    <location>
        <begin position="179"/>
        <end position="202"/>
    </location>
</feature>
<evidence type="ECO:0000313" key="10">
    <source>
        <dbReference type="Proteomes" id="UP000612362"/>
    </source>
</evidence>
<evidence type="ECO:0000259" key="8">
    <source>
        <dbReference type="PROSITE" id="PS50928"/>
    </source>
</evidence>
<dbReference type="InterPro" id="IPR000515">
    <property type="entry name" value="MetI-like"/>
</dbReference>
<gene>
    <name evidence="9" type="primary">lacF</name>
    <name evidence="9" type="ORF">KSX_91320</name>
</gene>
<feature type="transmembrane region" description="Helical" evidence="7">
    <location>
        <begin position="131"/>
        <end position="151"/>
    </location>
</feature>
<dbReference type="CDD" id="cd06261">
    <property type="entry name" value="TM_PBP2"/>
    <property type="match status" value="1"/>
</dbReference>
<dbReference type="Gene3D" id="1.10.3720.10">
    <property type="entry name" value="MetI-like"/>
    <property type="match status" value="1"/>
</dbReference>
<dbReference type="PANTHER" id="PTHR30193">
    <property type="entry name" value="ABC TRANSPORTER PERMEASE PROTEIN"/>
    <property type="match status" value="1"/>
</dbReference>
<evidence type="ECO:0000256" key="1">
    <source>
        <dbReference type="ARBA" id="ARBA00004651"/>
    </source>
</evidence>
<dbReference type="Proteomes" id="UP000612362">
    <property type="component" value="Unassembled WGS sequence"/>
</dbReference>
<feature type="transmembrane region" description="Helical" evidence="7">
    <location>
        <begin position="233"/>
        <end position="254"/>
    </location>
</feature>
<dbReference type="GO" id="GO:0055085">
    <property type="term" value="P:transmembrane transport"/>
    <property type="evidence" value="ECO:0007669"/>
    <property type="project" value="InterPro"/>
</dbReference>
<dbReference type="EMBL" id="BNJF01000010">
    <property type="protein sequence ID" value="GHO50969.1"/>
    <property type="molecule type" value="Genomic_DNA"/>
</dbReference>
<dbReference type="PANTHER" id="PTHR30193:SF37">
    <property type="entry name" value="INNER MEMBRANE ABC TRANSPORTER PERMEASE PROTEIN YCJO"/>
    <property type="match status" value="1"/>
</dbReference>